<dbReference type="RefSeq" id="WP_320422738.1">
    <property type="nucleotide sequence ID" value="NZ_JAXCLA010000003.1"/>
</dbReference>
<evidence type="ECO:0000256" key="1">
    <source>
        <dbReference type="ARBA" id="ARBA00022741"/>
    </source>
</evidence>
<evidence type="ECO:0000313" key="13">
    <source>
        <dbReference type="Proteomes" id="UP001285263"/>
    </source>
</evidence>
<feature type="domain" description="UvrD-like helicase ATP-binding" evidence="11">
    <location>
        <begin position="9"/>
        <end position="327"/>
    </location>
</feature>
<dbReference type="Proteomes" id="UP001285263">
    <property type="component" value="Unassembled WGS sequence"/>
</dbReference>
<evidence type="ECO:0000256" key="3">
    <source>
        <dbReference type="ARBA" id="ARBA00022806"/>
    </source>
</evidence>
<evidence type="ECO:0000256" key="9">
    <source>
        <dbReference type="ARBA" id="ARBA00048988"/>
    </source>
</evidence>
<dbReference type="PANTHER" id="PTHR11070:SF2">
    <property type="entry name" value="ATP-DEPENDENT DNA HELICASE SRS2"/>
    <property type="match status" value="1"/>
</dbReference>
<evidence type="ECO:0000256" key="6">
    <source>
        <dbReference type="ARBA" id="ARBA00034617"/>
    </source>
</evidence>
<reference evidence="12 13" key="1">
    <citation type="submission" date="2023-11" db="EMBL/GenBank/DDBJ databases">
        <title>Paucibacter sp. nov., isolated from fresh soil in Korea.</title>
        <authorList>
            <person name="Le N.T.T."/>
        </authorList>
    </citation>
    <scope>NUCLEOTIDE SEQUENCE [LARGE SCALE GENOMIC DNA]</scope>
    <source>
        <strain evidence="12 13">R3-3</strain>
    </source>
</reference>
<evidence type="ECO:0000256" key="8">
    <source>
        <dbReference type="ARBA" id="ARBA00034923"/>
    </source>
</evidence>
<dbReference type="InterPro" id="IPR014016">
    <property type="entry name" value="UvrD-like_ATP-bd"/>
</dbReference>
<keyword evidence="4 10" id="KW-0067">ATP-binding</keyword>
<comment type="catalytic activity">
    <reaction evidence="9">
        <text>ATP + H2O = ADP + phosphate + H(+)</text>
        <dbReference type="Rhea" id="RHEA:13065"/>
        <dbReference type="ChEBI" id="CHEBI:15377"/>
        <dbReference type="ChEBI" id="CHEBI:15378"/>
        <dbReference type="ChEBI" id="CHEBI:30616"/>
        <dbReference type="ChEBI" id="CHEBI:43474"/>
        <dbReference type="ChEBI" id="CHEBI:456216"/>
        <dbReference type="EC" id="5.6.2.4"/>
    </reaction>
</comment>
<organism evidence="12 13">
    <name type="scientific">Roseateles agri</name>
    <dbReference type="NCBI Taxonomy" id="3098619"/>
    <lineage>
        <taxon>Bacteria</taxon>
        <taxon>Pseudomonadati</taxon>
        <taxon>Pseudomonadota</taxon>
        <taxon>Betaproteobacteria</taxon>
        <taxon>Burkholderiales</taxon>
        <taxon>Sphaerotilaceae</taxon>
        <taxon>Roseateles</taxon>
    </lineage>
</organism>
<dbReference type="PANTHER" id="PTHR11070">
    <property type="entry name" value="UVRD / RECB / PCRA DNA HELICASE FAMILY MEMBER"/>
    <property type="match status" value="1"/>
</dbReference>
<keyword evidence="3 10" id="KW-0347">Helicase</keyword>
<evidence type="ECO:0000259" key="11">
    <source>
        <dbReference type="PROSITE" id="PS51198"/>
    </source>
</evidence>
<evidence type="ECO:0000256" key="5">
    <source>
        <dbReference type="ARBA" id="ARBA00023235"/>
    </source>
</evidence>
<dbReference type="Pfam" id="PF13361">
    <property type="entry name" value="UvrD_C"/>
    <property type="match status" value="1"/>
</dbReference>
<name>A0ABU5DGG5_9BURK</name>
<evidence type="ECO:0000256" key="7">
    <source>
        <dbReference type="ARBA" id="ARBA00034808"/>
    </source>
</evidence>
<dbReference type="PROSITE" id="PS51198">
    <property type="entry name" value="UVRD_HELICASE_ATP_BIND"/>
    <property type="match status" value="1"/>
</dbReference>
<keyword evidence="5" id="KW-0413">Isomerase</keyword>
<keyword evidence="13" id="KW-1185">Reference proteome</keyword>
<dbReference type="InterPro" id="IPR000212">
    <property type="entry name" value="DNA_helicase_UvrD/REP"/>
</dbReference>
<comment type="caution">
    <text evidence="12">The sequence shown here is derived from an EMBL/GenBank/DDBJ whole genome shotgun (WGS) entry which is preliminary data.</text>
</comment>
<dbReference type="InterPro" id="IPR027417">
    <property type="entry name" value="P-loop_NTPase"/>
</dbReference>
<evidence type="ECO:0000256" key="2">
    <source>
        <dbReference type="ARBA" id="ARBA00022801"/>
    </source>
</evidence>
<sequence length="684" mass="75539">MNEFITEAITPTAEQLAIQRYPERSLLIEAAAGAAKTTTLALRICQALALGADPRGLLALTFTDTACTALRQALRFIGCDPQALKLLRIETFDSFAAGVLREAETLDGEDPVEHFRHAEQAAPFVWAAIEQVGANPREPWPDELQLPSHGSDSYVGEFLRRTAGVKGRLLLELNPAEGGRDTPDHAVEDLGLDYTLLRVLRRYEAHRIESGRGHANFRMPLDATYDLARLLLPAEDEGEDRIDPQSLPLGRWRGVFVDELHDCNAAMFTILQALLANPAVHFCAVGDRHQVIHQMNGADARFMSRELDAGLGRRLKRLPLSLSFRYGPPLARWMGRHAGKTIAGDAKAETRLAGIACDAAGLASTEEAVVATLKAWRSEQRKDKVYEDCAVLLRHPSQSMLIENALHRERIAYRCDGFTTYLLRPEVLFVRCAFAVASERLDTLGGARTRALIPAALFEMTQTPVLRDGDPDYRSAETFLREASKQAADSEVVVAAIFNEHIMNWAPKPVQQRLRRAMAVARGSSSGDCAFEDFLAALDMPRFAMDAYVDRERRQEVQRHMAGLASASHSHAGALAFFGFLRQLDEEDEQRLAGLAAGRTRSNRIHVPAITLASASHVKGLEFEHVLLPYLKQGVFPDAGADAADERNLFYVAATRARSRLTVMVDASRPSEFVPPELVQRVAA</sequence>
<dbReference type="Gene3D" id="1.10.486.10">
    <property type="entry name" value="PCRA, domain 4"/>
    <property type="match status" value="1"/>
</dbReference>
<comment type="catalytic activity">
    <reaction evidence="6">
        <text>Couples ATP hydrolysis with the unwinding of duplex DNA by translocating in the 3'-5' direction.</text>
        <dbReference type="EC" id="5.6.2.4"/>
    </reaction>
</comment>
<dbReference type="EC" id="5.6.2.4" evidence="7"/>
<evidence type="ECO:0000256" key="4">
    <source>
        <dbReference type="ARBA" id="ARBA00022840"/>
    </source>
</evidence>
<proteinExistence type="predicted"/>
<protein>
    <recommendedName>
        <fullName evidence="7">DNA 3'-5' helicase</fullName>
        <ecNumber evidence="7">5.6.2.4</ecNumber>
    </recommendedName>
    <alternativeName>
        <fullName evidence="8">DNA 3'-5' helicase II</fullName>
    </alternativeName>
</protein>
<dbReference type="SUPFAM" id="SSF52540">
    <property type="entry name" value="P-loop containing nucleoside triphosphate hydrolases"/>
    <property type="match status" value="1"/>
</dbReference>
<keyword evidence="12" id="KW-0269">Exonuclease</keyword>
<gene>
    <name evidence="12" type="ORF">SNE35_09940</name>
</gene>
<keyword evidence="12" id="KW-0540">Nuclease</keyword>
<evidence type="ECO:0000313" key="12">
    <source>
        <dbReference type="EMBL" id="MDY0744828.1"/>
    </source>
</evidence>
<dbReference type="InterPro" id="IPR014017">
    <property type="entry name" value="DNA_helicase_UvrD-like_C"/>
</dbReference>
<evidence type="ECO:0000256" key="10">
    <source>
        <dbReference type="PROSITE-ProRule" id="PRU00560"/>
    </source>
</evidence>
<accession>A0ABU5DGG5</accession>
<dbReference type="Gene3D" id="3.40.50.300">
    <property type="entry name" value="P-loop containing nucleotide triphosphate hydrolases"/>
    <property type="match status" value="3"/>
</dbReference>
<dbReference type="Pfam" id="PF00580">
    <property type="entry name" value="UvrD-helicase"/>
    <property type="match status" value="1"/>
</dbReference>
<dbReference type="GO" id="GO:0004527">
    <property type="term" value="F:exonuclease activity"/>
    <property type="evidence" value="ECO:0007669"/>
    <property type="project" value="UniProtKB-KW"/>
</dbReference>
<keyword evidence="1 10" id="KW-0547">Nucleotide-binding</keyword>
<keyword evidence="2 10" id="KW-0378">Hydrolase</keyword>
<feature type="binding site" evidence="10">
    <location>
        <begin position="30"/>
        <end position="37"/>
    </location>
    <ligand>
        <name>ATP</name>
        <dbReference type="ChEBI" id="CHEBI:30616"/>
    </ligand>
</feature>
<dbReference type="EMBL" id="JAXCLA010000003">
    <property type="protein sequence ID" value="MDY0744828.1"/>
    <property type="molecule type" value="Genomic_DNA"/>
</dbReference>